<dbReference type="SUPFAM" id="SSF116734">
    <property type="entry name" value="DNA methylase specificity domain"/>
    <property type="match status" value="2"/>
</dbReference>
<evidence type="ECO:0000256" key="1">
    <source>
        <dbReference type="ARBA" id="ARBA00022747"/>
    </source>
</evidence>
<evidence type="ECO:0008006" key="5">
    <source>
        <dbReference type="Google" id="ProtNLM"/>
    </source>
</evidence>
<dbReference type="RefSeq" id="WP_135010863.1">
    <property type="nucleotide sequence ID" value="NZ_SPNK01000014.1"/>
</dbReference>
<evidence type="ECO:0000256" key="2">
    <source>
        <dbReference type="ARBA" id="ARBA00023125"/>
    </source>
</evidence>
<dbReference type="Proteomes" id="UP000298017">
    <property type="component" value="Unassembled WGS sequence"/>
</dbReference>
<dbReference type="InterPro" id="IPR051212">
    <property type="entry name" value="Type-I_RE_S_subunit"/>
</dbReference>
<dbReference type="PANTHER" id="PTHR43140:SF1">
    <property type="entry name" value="TYPE I RESTRICTION ENZYME ECOKI SPECIFICITY SUBUNIT"/>
    <property type="match status" value="1"/>
</dbReference>
<reference evidence="3 4" key="1">
    <citation type="submission" date="2019-03" db="EMBL/GenBank/DDBJ databases">
        <title>Genome Sequencing and Assembly of Various Microbes Isolated from Alder Root Nodule.</title>
        <authorList>
            <person name="Swanson E."/>
            <person name="Sevigny J.L."/>
            <person name="Pesce C."/>
            <person name="Davis I."/>
            <person name="Kleiner V."/>
            <person name="Tisa L."/>
        </authorList>
    </citation>
    <scope>NUCLEOTIDE SEQUENCE [LARGE SCALE GENOMIC DNA]</scope>
    <source>
        <strain evidence="3 4">4R-31</strain>
    </source>
</reference>
<keyword evidence="4" id="KW-1185">Reference proteome</keyword>
<comment type="caution">
    <text evidence="3">The sequence shown here is derived from an EMBL/GenBank/DDBJ whole genome shotgun (WGS) entry which is preliminary data.</text>
</comment>
<protein>
    <recommendedName>
        <fullName evidence="5">Type I restriction modification DNA specificity domain-containing protein</fullName>
    </recommendedName>
</protein>
<name>A0AAX2SBL1_KOCRH</name>
<keyword evidence="2" id="KW-0238">DNA-binding</keyword>
<dbReference type="PANTHER" id="PTHR43140">
    <property type="entry name" value="TYPE-1 RESTRICTION ENZYME ECOKI SPECIFICITY PROTEIN"/>
    <property type="match status" value="1"/>
</dbReference>
<keyword evidence="1" id="KW-0680">Restriction system</keyword>
<dbReference type="AlphaFoldDB" id="A0AAX2SBL1"/>
<dbReference type="EMBL" id="SPNK01000014">
    <property type="protein sequence ID" value="TFH99486.1"/>
    <property type="molecule type" value="Genomic_DNA"/>
</dbReference>
<dbReference type="InterPro" id="IPR044946">
    <property type="entry name" value="Restrct_endonuc_typeI_TRD_sf"/>
</dbReference>
<proteinExistence type="predicted"/>
<evidence type="ECO:0000313" key="3">
    <source>
        <dbReference type="EMBL" id="TFH99486.1"/>
    </source>
</evidence>
<dbReference type="GO" id="GO:0009307">
    <property type="term" value="P:DNA restriction-modification system"/>
    <property type="evidence" value="ECO:0007669"/>
    <property type="project" value="UniProtKB-KW"/>
</dbReference>
<accession>A0AAX2SBL1</accession>
<evidence type="ECO:0000313" key="4">
    <source>
        <dbReference type="Proteomes" id="UP000298017"/>
    </source>
</evidence>
<dbReference type="Gene3D" id="3.90.220.20">
    <property type="entry name" value="DNA methylase specificity domains"/>
    <property type="match status" value="2"/>
</dbReference>
<dbReference type="GO" id="GO:0003677">
    <property type="term" value="F:DNA binding"/>
    <property type="evidence" value="ECO:0007669"/>
    <property type="project" value="UniProtKB-KW"/>
</dbReference>
<organism evidence="3 4">
    <name type="scientific">Kocuria rhizophila</name>
    <dbReference type="NCBI Taxonomy" id="72000"/>
    <lineage>
        <taxon>Bacteria</taxon>
        <taxon>Bacillati</taxon>
        <taxon>Actinomycetota</taxon>
        <taxon>Actinomycetes</taxon>
        <taxon>Micrococcales</taxon>
        <taxon>Micrococcaceae</taxon>
        <taxon>Kocuria</taxon>
    </lineage>
</organism>
<gene>
    <name evidence="3" type="ORF">E4P33_10445</name>
</gene>
<sequence>MLPQKQYMEITGNRVVQNLSGTKMQHVEPGDFIIHLRTFQGGLELSRTPGKVSPAYTVVTPRESVNPEYYKYALKSQGYISQISSVTDQLRDGQSMRYGEFNLTPLPAPPPTEQQAIADYLDHETAEIDALIHNLAYFRDLLIESLRSRRYQLFTPTEDSDKLRIKQVAKIGNGSGFPPALQGNPSQEIPFYKVGSLRHSRNGSLVDSPDSISRETARQIGATIFPPHTIAMAKIGAAPLLNRHAMTTRASCLDNNLMGLIPNHLVNPGFLMHELANIDLGPMTNPGAVPSLNVNWYRNVEVWVPSRGHQETVLREYEAHRILIEATVEDISESARLARERRAALITAAVTGQIDLTARNKPAAEQLEDDIAQGLHREN</sequence>